<gene>
    <name evidence="1" type="ORF">F2Q68_00040189</name>
</gene>
<dbReference type="PANTHER" id="PTHR31099">
    <property type="entry name" value="OS06G0165300 PROTEIN"/>
    <property type="match status" value="1"/>
</dbReference>
<evidence type="ECO:0000313" key="1">
    <source>
        <dbReference type="EMBL" id="KAF2619231.1"/>
    </source>
</evidence>
<dbReference type="AlphaFoldDB" id="A0A8S9MN06"/>
<dbReference type="Proteomes" id="UP000712281">
    <property type="component" value="Unassembled WGS sequence"/>
</dbReference>
<dbReference type="PANTHER" id="PTHR31099:SF24">
    <property type="entry name" value="AMINOTRANSFERASE-LIKE PLANT MOBILE DOMAIN-CONTAINING PROTEIN"/>
    <property type="match status" value="1"/>
</dbReference>
<reference evidence="1" key="1">
    <citation type="submission" date="2019-12" db="EMBL/GenBank/DDBJ databases">
        <title>Genome sequencing and annotation of Brassica cretica.</title>
        <authorList>
            <person name="Studholme D.J."/>
            <person name="Sarris P.F."/>
        </authorList>
    </citation>
    <scope>NUCLEOTIDE SEQUENCE</scope>
    <source>
        <strain evidence="1">PFS-001/15</strain>
        <tissue evidence="1">Leaf</tissue>
    </source>
</reference>
<dbReference type="EMBL" id="QGKW02000007">
    <property type="protein sequence ID" value="KAF2619231.1"/>
    <property type="molecule type" value="Genomic_DNA"/>
</dbReference>
<organism evidence="1 2">
    <name type="scientific">Brassica cretica</name>
    <name type="common">Mustard</name>
    <dbReference type="NCBI Taxonomy" id="69181"/>
    <lineage>
        <taxon>Eukaryota</taxon>
        <taxon>Viridiplantae</taxon>
        <taxon>Streptophyta</taxon>
        <taxon>Embryophyta</taxon>
        <taxon>Tracheophyta</taxon>
        <taxon>Spermatophyta</taxon>
        <taxon>Magnoliopsida</taxon>
        <taxon>eudicotyledons</taxon>
        <taxon>Gunneridae</taxon>
        <taxon>Pentapetalae</taxon>
        <taxon>rosids</taxon>
        <taxon>malvids</taxon>
        <taxon>Brassicales</taxon>
        <taxon>Brassicaceae</taxon>
        <taxon>Brassiceae</taxon>
        <taxon>Brassica</taxon>
    </lineage>
</organism>
<evidence type="ECO:0000313" key="2">
    <source>
        <dbReference type="Proteomes" id="UP000712281"/>
    </source>
</evidence>
<name>A0A8S9MN06_BRACR</name>
<proteinExistence type="predicted"/>
<sequence>MNPKPLSFLSSLVGGRAKPRRPFTNRFSSPVPSWGNVPEADSEAVPMAPLRRLRFCFFGDGPRSEIREGDLFNIRRKYLIHLSMGMRSPTEFKRAPDGGAGEVAVYETYLEADFRGVIPSLIEEVSSFFGFSPSQLTPLTWRTLMALQVLGELHGFSIGVHEILYSYYFAHMANKDGFYHLRSRDSAPLVDEPLRGVRGNHPFGDGWNSRYVFVKIQEPVGYPMSWRTVDVSHPISFAGGEVAKLIMGISSDSARTLSCFVSHDVHTFCSREHDAHRRLTSEALLLRGQVQDMMACRDLLVQQVRASARWGLMKEWREKCLDHWNPEEVSSSPVLIWRALYSPLFDFMNNDASCFTLLLLAVTSLMLHEDPGIIGEGGPRAPLRSLDCVWDPEESGDSLVRSGDRGWNPGVTMILTRRVLSFLLESYSAFEAVLEPRDLGPEIVVWNKEEPEGSSLDHEIFDWNLEAIGEPEVTVLRLPRQDYYWYLFGFRILPLGSWPRSCSYDVFYFCRKSLTGLECAGVGIVTQVPGLRCFPRQEKQDLDCSLYITAVLTAYSGLRIPISALCLMPVLIFCGRATMVVPLLLGLARIGGLWRPDPARMPL</sequence>
<protein>
    <submittedName>
        <fullName evidence="1">Uncharacterized protein</fullName>
    </submittedName>
</protein>
<comment type="caution">
    <text evidence="1">The sequence shown here is derived from an EMBL/GenBank/DDBJ whole genome shotgun (WGS) entry which is preliminary data.</text>
</comment>
<accession>A0A8S9MN06</accession>